<dbReference type="EMBL" id="JAHRHJ020000002">
    <property type="protein sequence ID" value="KAH9326452.1"/>
    <property type="molecule type" value="Genomic_DNA"/>
</dbReference>
<feature type="region of interest" description="Disordered" evidence="14">
    <location>
        <begin position="120"/>
        <end position="153"/>
    </location>
</feature>
<evidence type="ECO:0000256" key="12">
    <source>
        <dbReference type="ARBA" id="ARBA00023316"/>
    </source>
</evidence>
<name>A0AA38LM64_TAXCH</name>
<evidence type="ECO:0000256" key="14">
    <source>
        <dbReference type="SAM" id="MobiDB-lite"/>
    </source>
</evidence>
<feature type="non-terminal residue" evidence="17">
    <location>
        <position position="488"/>
    </location>
</feature>
<dbReference type="Gene3D" id="3.30.40.10">
    <property type="entry name" value="Zinc/RING finger domain, C3HC4 (zinc finger)"/>
    <property type="match status" value="1"/>
</dbReference>
<proteinExistence type="predicted"/>
<reference evidence="17 18" key="1">
    <citation type="journal article" date="2021" name="Nat. Plants">
        <title>The Taxus genome provides insights into paclitaxel biosynthesis.</title>
        <authorList>
            <person name="Xiong X."/>
            <person name="Gou J."/>
            <person name="Liao Q."/>
            <person name="Li Y."/>
            <person name="Zhou Q."/>
            <person name="Bi G."/>
            <person name="Li C."/>
            <person name="Du R."/>
            <person name="Wang X."/>
            <person name="Sun T."/>
            <person name="Guo L."/>
            <person name="Liang H."/>
            <person name="Lu P."/>
            <person name="Wu Y."/>
            <person name="Zhang Z."/>
            <person name="Ro D.K."/>
            <person name="Shang Y."/>
            <person name="Huang S."/>
            <person name="Yan J."/>
        </authorList>
    </citation>
    <scope>NUCLEOTIDE SEQUENCE [LARGE SCALE GENOMIC DNA]</scope>
    <source>
        <strain evidence="17">Ta-2019</strain>
    </source>
</reference>
<dbReference type="GO" id="GO:0012505">
    <property type="term" value="C:endomembrane system"/>
    <property type="evidence" value="ECO:0007669"/>
    <property type="project" value="UniProtKB-SubCell"/>
</dbReference>
<keyword evidence="3" id="KW-0328">Glycosyltransferase</keyword>
<gene>
    <name evidence="17" type="ORF">KI387_006630</name>
</gene>
<organism evidence="17 18">
    <name type="scientific">Taxus chinensis</name>
    <name type="common">Chinese yew</name>
    <name type="synonym">Taxus wallichiana var. chinensis</name>
    <dbReference type="NCBI Taxonomy" id="29808"/>
    <lineage>
        <taxon>Eukaryota</taxon>
        <taxon>Viridiplantae</taxon>
        <taxon>Streptophyta</taxon>
        <taxon>Embryophyta</taxon>
        <taxon>Tracheophyta</taxon>
        <taxon>Spermatophyta</taxon>
        <taxon>Pinopsida</taxon>
        <taxon>Pinidae</taxon>
        <taxon>Conifers II</taxon>
        <taxon>Cupressales</taxon>
        <taxon>Taxaceae</taxon>
        <taxon>Taxus</taxon>
    </lineage>
</organism>
<feature type="transmembrane region" description="Helical" evidence="15">
    <location>
        <begin position="453"/>
        <end position="480"/>
    </location>
</feature>
<dbReference type="PANTHER" id="PTHR13301">
    <property type="entry name" value="X-BOX TRANSCRIPTION FACTOR-RELATED"/>
    <property type="match status" value="1"/>
</dbReference>
<dbReference type="GO" id="GO:0071555">
    <property type="term" value="P:cell wall organization"/>
    <property type="evidence" value="ECO:0007669"/>
    <property type="project" value="UniProtKB-KW"/>
</dbReference>
<feature type="region of interest" description="Disordered" evidence="14">
    <location>
        <begin position="169"/>
        <end position="256"/>
    </location>
</feature>
<feature type="compositionally biased region" description="Low complexity" evidence="14">
    <location>
        <begin position="331"/>
        <end position="351"/>
    </location>
</feature>
<dbReference type="AlphaFoldDB" id="A0AA38LM64"/>
<evidence type="ECO:0000256" key="4">
    <source>
        <dbReference type="ARBA" id="ARBA00022679"/>
    </source>
</evidence>
<keyword evidence="8" id="KW-0833">Ubl conjugation pathway</keyword>
<dbReference type="GO" id="GO:0016020">
    <property type="term" value="C:membrane"/>
    <property type="evidence" value="ECO:0007669"/>
    <property type="project" value="InterPro"/>
</dbReference>
<dbReference type="InterPro" id="IPR013083">
    <property type="entry name" value="Znf_RING/FYVE/PHD"/>
</dbReference>
<keyword evidence="10 15" id="KW-1133">Transmembrane helix</keyword>
<dbReference type="GO" id="GO:0008270">
    <property type="term" value="F:zinc ion binding"/>
    <property type="evidence" value="ECO:0007669"/>
    <property type="project" value="UniProtKB-KW"/>
</dbReference>
<evidence type="ECO:0000256" key="2">
    <source>
        <dbReference type="ARBA" id="ARBA00004906"/>
    </source>
</evidence>
<evidence type="ECO:0000256" key="3">
    <source>
        <dbReference type="ARBA" id="ARBA00022676"/>
    </source>
</evidence>
<keyword evidence="11 15" id="KW-0472">Membrane</keyword>
<evidence type="ECO:0000256" key="10">
    <source>
        <dbReference type="ARBA" id="ARBA00022989"/>
    </source>
</evidence>
<dbReference type="Pfam" id="PF12678">
    <property type="entry name" value="zf-rbx1"/>
    <property type="match status" value="1"/>
</dbReference>
<feature type="region of interest" description="Disordered" evidence="14">
    <location>
        <begin position="297"/>
        <end position="363"/>
    </location>
</feature>
<feature type="domain" description="RING-type" evidence="16">
    <location>
        <begin position="1"/>
        <end position="42"/>
    </location>
</feature>
<dbReference type="PROSITE" id="PS50089">
    <property type="entry name" value="ZF_RING_2"/>
    <property type="match status" value="1"/>
</dbReference>
<feature type="compositionally biased region" description="Polar residues" evidence="14">
    <location>
        <begin position="185"/>
        <end position="203"/>
    </location>
</feature>
<dbReference type="Pfam" id="PF03552">
    <property type="entry name" value="Cellulose_synt"/>
    <property type="match status" value="1"/>
</dbReference>
<feature type="non-terminal residue" evidence="17">
    <location>
        <position position="1"/>
    </location>
</feature>
<accession>A0AA38LM64</accession>
<evidence type="ECO:0000256" key="13">
    <source>
        <dbReference type="PROSITE-ProRule" id="PRU00175"/>
    </source>
</evidence>
<protein>
    <recommendedName>
        <fullName evidence="16">RING-type domain-containing protein</fullName>
    </recommendedName>
</protein>
<dbReference type="SUPFAM" id="SSF57850">
    <property type="entry name" value="RING/U-box"/>
    <property type="match status" value="1"/>
</dbReference>
<evidence type="ECO:0000313" key="18">
    <source>
        <dbReference type="Proteomes" id="UP000824469"/>
    </source>
</evidence>
<dbReference type="InterPro" id="IPR001841">
    <property type="entry name" value="Znf_RING"/>
</dbReference>
<keyword evidence="18" id="KW-1185">Reference proteome</keyword>
<comment type="pathway">
    <text evidence="2">Protein modification; protein ubiquitination.</text>
</comment>
<evidence type="ECO:0000256" key="5">
    <source>
        <dbReference type="ARBA" id="ARBA00022692"/>
    </source>
</evidence>
<feature type="compositionally biased region" description="Polar residues" evidence="14">
    <location>
        <begin position="219"/>
        <end position="237"/>
    </location>
</feature>
<keyword evidence="6" id="KW-0479">Metal-binding</keyword>
<evidence type="ECO:0000256" key="15">
    <source>
        <dbReference type="SAM" id="Phobius"/>
    </source>
</evidence>
<keyword evidence="5 15" id="KW-0812">Transmembrane</keyword>
<keyword evidence="12" id="KW-0961">Cell wall biogenesis/degradation</keyword>
<dbReference type="InterPro" id="IPR005150">
    <property type="entry name" value="Cellulose_synth"/>
</dbReference>
<evidence type="ECO:0000256" key="8">
    <source>
        <dbReference type="ARBA" id="ARBA00022786"/>
    </source>
</evidence>
<comment type="subcellular location">
    <subcellularLocation>
        <location evidence="1">Endomembrane system</location>
    </subcellularLocation>
</comment>
<keyword evidence="4" id="KW-0808">Transferase</keyword>
<keyword evidence="9" id="KW-0862">Zinc</keyword>
<keyword evidence="7 13" id="KW-0863">Zinc-finger</keyword>
<dbReference type="Proteomes" id="UP000824469">
    <property type="component" value="Unassembled WGS sequence"/>
</dbReference>
<dbReference type="GO" id="GO:0030244">
    <property type="term" value="P:cellulose biosynthetic process"/>
    <property type="evidence" value="ECO:0007669"/>
    <property type="project" value="InterPro"/>
</dbReference>
<evidence type="ECO:0000256" key="7">
    <source>
        <dbReference type="ARBA" id="ARBA00022771"/>
    </source>
</evidence>
<evidence type="ECO:0000313" key="17">
    <source>
        <dbReference type="EMBL" id="KAH9326452.1"/>
    </source>
</evidence>
<sequence>CILLGKLTLDLVELLQVTSCKHEYHLQCILEWSQRSKECPMCWRILSLKDPASQELLAAVEQERNIRLSRSPMFVRNSLDEIEFHHVPSYTDDSDFEERLMQHLAAAAMGRGHFSRRENLRHRSSGQGHPQFLVFSTHSPPPASPNNVETSGTVPAISAVDSGTPVIPVVRDGQVHHGPLPSPPGQMSSRTNGNTNVTAQSLDTRSESFPPRNAPGQRSPESQQRARSSEVQSFSESLKSRFSAVSSRYKESISRSTRGFREKLFARNNAVAELGREVQREVSAGIAGVARMMERLDTSGKNNEMSAPVSDNMEGSSAGTPVRHSVEEHQGSVSSDSSSGSSARGTSSGSSTVVPQTLSDKSDSCIGGASVKVGWRYGSTVEDVMTGLKVHSLGWHSIYYPLKQPAFIGCALRNVLDSLVQNKRWGIGLLEIPMSRLCPPLDKNRQLMLRQRMLYVFLNVAPITSVTTLCYAILPTFCLLTRKSILPM</sequence>
<evidence type="ECO:0000259" key="16">
    <source>
        <dbReference type="PROSITE" id="PS50089"/>
    </source>
</evidence>
<dbReference type="InterPro" id="IPR024766">
    <property type="entry name" value="Znf_RING_H2"/>
</dbReference>
<evidence type="ECO:0000256" key="6">
    <source>
        <dbReference type="ARBA" id="ARBA00022723"/>
    </source>
</evidence>
<evidence type="ECO:0000256" key="1">
    <source>
        <dbReference type="ARBA" id="ARBA00004308"/>
    </source>
</evidence>
<evidence type="ECO:0000256" key="11">
    <source>
        <dbReference type="ARBA" id="ARBA00023136"/>
    </source>
</evidence>
<dbReference type="GO" id="GO:0016760">
    <property type="term" value="F:cellulose synthase (UDP-forming) activity"/>
    <property type="evidence" value="ECO:0007669"/>
    <property type="project" value="InterPro"/>
</dbReference>
<evidence type="ECO:0000256" key="9">
    <source>
        <dbReference type="ARBA" id="ARBA00022833"/>
    </source>
</evidence>
<comment type="caution">
    <text evidence="17">The sequence shown here is derived from an EMBL/GenBank/DDBJ whole genome shotgun (WGS) entry which is preliminary data.</text>
</comment>